<gene>
    <name evidence="1" type="ORF">KCMC57_65180</name>
</gene>
<dbReference type="EMBL" id="AP035882">
    <property type="protein sequence ID" value="BFP50150.1"/>
    <property type="molecule type" value="Genomic_DNA"/>
</dbReference>
<evidence type="ECO:0000313" key="1">
    <source>
        <dbReference type="EMBL" id="BFP50150.1"/>
    </source>
</evidence>
<geneLocation type="plasmid" evidence="1">
    <name>pCMC57_01</name>
</geneLocation>
<dbReference type="AlphaFoldDB" id="A0AB33K7J6"/>
<organism evidence="1">
    <name type="scientific">Kitasatospora sp. CMC57</name>
    <dbReference type="NCBI Taxonomy" id="3231513"/>
    <lineage>
        <taxon>Bacteria</taxon>
        <taxon>Bacillati</taxon>
        <taxon>Actinomycetota</taxon>
        <taxon>Actinomycetes</taxon>
        <taxon>Kitasatosporales</taxon>
        <taxon>Streptomycetaceae</taxon>
        <taxon>Kitasatospora</taxon>
    </lineage>
</organism>
<accession>A0AB33K7J6</accession>
<keyword evidence="1" id="KW-0614">Plasmid</keyword>
<reference evidence="1" key="1">
    <citation type="submission" date="2024-07" db="EMBL/GenBank/DDBJ databases">
        <title>Complete genome sequences of cellulolytic bacteria, Kitasatospora sp. CMC57 and Streptomyces sp. CMC78, isolated from Japanese agricultural soil.</title>
        <authorList>
            <person name="Hashimoto T."/>
            <person name="Ito M."/>
            <person name="Iwamoto M."/>
            <person name="Fukahori D."/>
            <person name="Shoda T."/>
            <person name="Sakoda M."/>
            <person name="Morohoshi T."/>
            <person name="Mitsuboshi M."/>
            <person name="Nishizawa T."/>
        </authorList>
    </citation>
    <scope>NUCLEOTIDE SEQUENCE</scope>
    <source>
        <strain evidence="1">CMC57</strain>
        <plasmid evidence="1">pCMC57_01</plasmid>
    </source>
</reference>
<dbReference type="KEGG" id="kic:KCMC57_65180"/>
<dbReference type="RefSeq" id="WP_407992386.1">
    <property type="nucleotide sequence ID" value="NZ_AP035882.1"/>
</dbReference>
<sequence>MGLFNRKRSAPDTAQLLPVTDQLIRQIADHVNNGRPDEASALAEQTADPQQTALAAFRYID</sequence>
<protein>
    <submittedName>
        <fullName evidence="1">Uncharacterized protein</fullName>
    </submittedName>
</protein>
<proteinExistence type="predicted"/>
<name>A0AB33K7J6_9ACTN</name>